<protein>
    <submittedName>
        <fullName evidence="2">FkbM family methyltransferase</fullName>
    </submittedName>
</protein>
<reference evidence="2 3" key="1">
    <citation type="submission" date="2018-07" db="EMBL/GenBank/DDBJ databases">
        <title>Genomic Encyclopedia of Type Strains, Phase III (KMG-III): the genomes of soil and plant-associated and newly described type strains.</title>
        <authorList>
            <person name="Whitman W."/>
        </authorList>
    </citation>
    <scope>NUCLEOTIDE SEQUENCE [LARGE SCALE GENOMIC DNA]</scope>
    <source>
        <strain evidence="2 3">CECT 7287</strain>
    </source>
</reference>
<dbReference type="PANTHER" id="PTHR34203">
    <property type="entry name" value="METHYLTRANSFERASE, FKBM FAMILY PROTEIN"/>
    <property type="match status" value="1"/>
</dbReference>
<dbReference type="NCBIfam" id="TIGR01444">
    <property type="entry name" value="fkbM_fam"/>
    <property type="match status" value="1"/>
</dbReference>
<dbReference type="InterPro" id="IPR029063">
    <property type="entry name" value="SAM-dependent_MTases_sf"/>
</dbReference>
<keyword evidence="2" id="KW-0489">Methyltransferase</keyword>
<feature type="domain" description="Methyltransferase FkbM" evidence="1">
    <location>
        <begin position="100"/>
        <end position="198"/>
    </location>
</feature>
<dbReference type="InterPro" id="IPR052514">
    <property type="entry name" value="SAM-dependent_MTase"/>
</dbReference>
<evidence type="ECO:0000313" key="3">
    <source>
        <dbReference type="Proteomes" id="UP000256977"/>
    </source>
</evidence>
<evidence type="ECO:0000259" key="1">
    <source>
        <dbReference type="Pfam" id="PF05050"/>
    </source>
</evidence>
<name>A0A3D9KCM2_9BACL</name>
<dbReference type="GO" id="GO:0008168">
    <property type="term" value="F:methyltransferase activity"/>
    <property type="evidence" value="ECO:0007669"/>
    <property type="project" value="UniProtKB-KW"/>
</dbReference>
<sequence length="264" mass="30194">MYQVSIRGTDRVMYVNPKDRRGGRMIRFSGLSQPRVTNFWRHSVNALKPSLVVDAGVNYGEVLLSSEYPVDTVIAAIEANEMLLPYLGRSIEEHPNASQIQIVHALVSDEDREKASFFVNKLHSGLSSAHPEYSKSSRQVELPTTTIDSIFKDRDVNRDTLLFKMDIEGYEWHALRGMKRLLTQCGTVVGCIEFNFAYLHSKNIDTAEFLFYLKQSFVVCTVNRRGQLIEFTDPVNEVPKYFALDKGCNDLMLLSRRDLFDLLK</sequence>
<gene>
    <name evidence="2" type="ORF">DFP98_106154</name>
</gene>
<dbReference type="OrthoDB" id="9802760at2"/>
<proteinExistence type="predicted"/>
<dbReference type="SUPFAM" id="SSF53335">
    <property type="entry name" value="S-adenosyl-L-methionine-dependent methyltransferases"/>
    <property type="match status" value="1"/>
</dbReference>
<dbReference type="AlphaFoldDB" id="A0A3D9KCM2"/>
<dbReference type="EMBL" id="QRDZ01000006">
    <property type="protein sequence ID" value="RED84281.1"/>
    <property type="molecule type" value="Genomic_DNA"/>
</dbReference>
<dbReference type="Gene3D" id="3.40.50.150">
    <property type="entry name" value="Vaccinia Virus protein VP39"/>
    <property type="match status" value="1"/>
</dbReference>
<keyword evidence="2" id="KW-0808">Transferase</keyword>
<dbReference type="GO" id="GO:0032259">
    <property type="term" value="P:methylation"/>
    <property type="evidence" value="ECO:0007669"/>
    <property type="project" value="UniProtKB-KW"/>
</dbReference>
<comment type="caution">
    <text evidence="2">The sequence shown here is derived from an EMBL/GenBank/DDBJ whole genome shotgun (WGS) entry which is preliminary data.</text>
</comment>
<accession>A0A3D9KCM2</accession>
<dbReference type="InterPro" id="IPR006342">
    <property type="entry name" value="FkbM_mtfrase"/>
</dbReference>
<dbReference type="PANTHER" id="PTHR34203:SF15">
    <property type="entry name" value="SLL1173 PROTEIN"/>
    <property type="match status" value="1"/>
</dbReference>
<evidence type="ECO:0000313" key="2">
    <source>
        <dbReference type="EMBL" id="RED84281.1"/>
    </source>
</evidence>
<dbReference type="Proteomes" id="UP000256977">
    <property type="component" value="Unassembled WGS sequence"/>
</dbReference>
<keyword evidence="3" id="KW-1185">Reference proteome</keyword>
<dbReference type="Pfam" id="PF05050">
    <property type="entry name" value="Methyltransf_21"/>
    <property type="match status" value="1"/>
</dbReference>
<dbReference type="RefSeq" id="WP_116060433.1">
    <property type="nucleotide sequence ID" value="NZ_QRDZ01000006.1"/>
</dbReference>
<organism evidence="2 3">
    <name type="scientific">Cohnella phaseoli</name>
    <dbReference type="NCBI Taxonomy" id="456490"/>
    <lineage>
        <taxon>Bacteria</taxon>
        <taxon>Bacillati</taxon>
        <taxon>Bacillota</taxon>
        <taxon>Bacilli</taxon>
        <taxon>Bacillales</taxon>
        <taxon>Paenibacillaceae</taxon>
        <taxon>Cohnella</taxon>
    </lineage>
</organism>